<proteinExistence type="predicted"/>
<dbReference type="SUPFAM" id="SSF55781">
    <property type="entry name" value="GAF domain-like"/>
    <property type="match status" value="1"/>
</dbReference>
<dbReference type="STRING" id="1792290.MSP8886_03430"/>
<protein>
    <recommendedName>
        <fullName evidence="2">diguanylate cyclase</fullName>
        <ecNumber evidence="2">2.7.7.65</ecNumber>
    </recommendedName>
</protein>
<dbReference type="Pfam" id="PF01590">
    <property type="entry name" value="GAF"/>
    <property type="match status" value="1"/>
</dbReference>
<dbReference type="InterPro" id="IPR029787">
    <property type="entry name" value="Nucleotide_cyclase"/>
</dbReference>
<dbReference type="InterPro" id="IPR000160">
    <property type="entry name" value="GGDEF_dom"/>
</dbReference>
<dbReference type="NCBIfam" id="TIGR00254">
    <property type="entry name" value="GGDEF"/>
    <property type="match status" value="1"/>
</dbReference>
<keyword evidence="6" id="KW-0548">Nucleotidyltransferase</keyword>
<name>A0A1A8TNC9_9GAMM</name>
<dbReference type="NCBIfam" id="TIGR00229">
    <property type="entry name" value="sensory_box"/>
    <property type="match status" value="1"/>
</dbReference>
<dbReference type="PROSITE" id="PS50113">
    <property type="entry name" value="PAC"/>
    <property type="match status" value="1"/>
</dbReference>
<dbReference type="CDD" id="cd01949">
    <property type="entry name" value="GGDEF"/>
    <property type="match status" value="1"/>
</dbReference>
<dbReference type="PANTHER" id="PTHR45138">
    <property type="entry name" value="REGULATORY COMPONENTS OF SENSORY TRANSDUCTION SYSTEM"/>
    <property type="match status" value="1"/>
</dbReference>
<evidence type="ECO:0000256" key="2">
    <source>
        <dbReference type="ARBA" id="ARBA00012528"/>
    </source>
</evidence>
<evidence type="ECO:0000313" key="6">
    <source>
        <dbReference type="EMBL" id="SBS35625.1"/>
    </source>
</evidence>
<dbReference type="SUPFAM" id="SSF55785">
    <property type="entry name" value="PYP-like sensor domain (PAS domain)"/>
    <property type="match status" value="1"/>
</dbReference>
<keyword evidence="6" id="KW-0808">Transferase</keyword>
<feature type="domain" description="GGDEF" evidence="5">
    <location>
        <begin position="323"/>
        <end position="456"/>
    </location>
</feature>
<dbReference type="InterPro" id="IPR000700">
    <property type="entry name" value="PAS-assoc_C"/>
</dbReference>
<evidence type="ECO:0000313" key="7">
    <source>
        <dbReference type="Proteomes" id="UP000092544"/>
    </source>
</evidence>
<dbReference type="PROSITE" id="PS50887">
    <property type="entry name" value="GGDEF"/>
    <property type="match status" value="1"/>
</dbReference>
<dbReference type="PANTHER" id="PTHR45138:SF9">
    <property type="entry name" value="DIGUANYLATE CYCLASE DGCM-RELATED"/>
    <property type="match status" value="1"/>
</dbReference>
<dbReference type="SMART" id="SM00065">
    <property type="entry name" value="GAF"/>
    <property type="match status" value="1"/>
</dbReference>
<dbReference type="InterPro" id="IPR000014">
    <property type="entry name" value="PAS"/>
</dbReference>
<dbReference type="InterPro" id="IPR029016">
    <property type="entry name" value="GAF-like_dom_sf"/>
</dbReference>
<feature type="domain" description="PAC" evidence="4">
    <location>
        <begin position="239"/>
        <end position="291"/>
    </location>
</feature>
<keyword evidence="7" id="KW-1185">Reference proteome</keyword>
<comment type="catalytic activity">
    <reaction evidence="3">
        <text>2 GTP = 3',3'-c-di-GMP + 2 diphosphate</text>
        <dbReference type="Rhea" id="RHEA:24898"/>
        <dbReference type="ChEBI" id="CHEBI:33019"/>
        <dbReference type="ChEBI" id="CHEBI:37565"/>
        <dbReference type="ChEBI" id="CHEBI:58805"/>
        <dbReference type="EC" id="2.7.7.65"/>
    </reaction>
</comment>
<accession>A0A1A8TNC9</accession>
<dbReference type="InterPro" id="IPR043128">
    <property type="entry name" value="Rev_trsase/Diguanyl_cyclase"/>
</dbReference>
<organism evidence="6 7">
    <name type="scientific">Marinomonas spartinae</name>
    <dbReference type="NCBI Taxonomy" id="1792290"/>
    <lineage>
        <taxon>Bacteria</taxon>
        <taxon>Pseudomonadati</taxon>
        <taxon>Pseudomonadota</taxon>
        <taxon>Gammaproteobacteria</taxon>
        <taxon>Oceanospirillales</taxon>
        <taxon>Oceanospirillaceae</taxon>
        <taxon>Marinomonas</taxon>
    </lineage>
</organism>
<dbReference type="FunFam" id="3.30.70.270:FF:000001">
    <property type="entry name" value="Diguanylate cyclase domain protein"/>
    <property type="match status" value="1"/>
</dbReference>
<evidence type="ECO:0000256" key="3">
    <source>
        <dbReference type="ARBA" id="ARBA00034247"/>
    </source>
</evidence>
<dbReference type="Pfam" id="PF08447">
    <property type="entry name" value="PAS_3"/>
    <property type="match status" value="1"/>
</dbReference>
<dbReference type="Gene3D" id="3.30.450.40">
    <property type="match status" value="1"/>
</dbReference>
<dbReference type="Gene3D" id="3.30.70.270">
    <property type="match status" value="1"/>
</dbReference>
<sequence length="456" mass="53217">MTGTGWLEGINKLLAELGKATLVSRVWVFQTLEVQHDYILQDYAFEWYAHTKYKQIGLPHFNRFKSPIVEPEYIALIESRKRGEYQSVMTRTLPDDWLKNHLVSQGVKSMLTIPIIIENQWWGTIGLDDCEREYKWTANDITLLRTASYFISSAIVRDHYRAKQHQLDILKENIACSSWELDWRRGHLWCTSEVLTPNEKQVTRQLFSLRQWLRRIYPQHRKPFLKTTLQFLKSDTSTLRCDLKILRLDGQYCWVEVSSNIVKSSAHIDNVIAGICWDITDRKNDEERLQHEATTDPLTGLMNRRKFEILMKNHFMEWTQQSQPFSFAILDIDFFKSINDRYGHAAGDYVLKQFAHIIRQLIRPCDHLARIGGEEFAILLPDTPSNDATTRLKKICRHIFTHPITHQNDLIHYSVSIGVAVIESPKTTADEAFKTADRALYQAKQTGRNRVIAVLL</sequence>
<dbReference type="EC" id="2.7.7.65" evidence="2"/>
<dbReference type="Proteomes" id="UP000092544">
    <property type="component" value="Unassembled WGS sequence"/>
</dbReference>
<dbReference type="InterPro" id="IPR013655">
    <property type="entry name" value="PAS_fold_3"/>
</dbReference>
<dbReference type="InterPro" id="IPR035965">
    <property type="entry name" value="PAS-like_dom_sf"/>
</dbReference>
<dbReference type="RefSeq" id="WP_175365319.1">
    <property type="nucleotide sequence ID" value="NZ_FLOB01000010.1"/>
</dbReference>
<dbReference type="AlphaFoldDB" id="A0A1A8TNC9"/>
<comment type="cofactor">
    <cofactor evidence="1">
        <name>Mg(2+)</name>
        <dbReference type="ChEBI" id="CHEBI:18420"/>
    </cofactor>
</comment>
<evidence type="ECO:0000259" key="4">
    <source>
        <dbReference type="PROSITE" id="PS50113"/>
    </source>
</evidence>
<dbReference type="Pfam" id="PF00990">
    <property type="entry name" value="GGDEF"/>
    <property type="match status" value="1"/>
</dbReference>
<evidence type="ECO:0000259" key="5">
    <source>
        <dbReference type="PROSITE" id="PS50887"/>
    </source>
</evidence>
<evidence type="ECO:0000256" key="1">
    <source>
        <dbReference type="ARBA" id="ARBA00001946"/>
    </source>
</evidence>
<gene>
    <name evidence="6" type="primary">ydaM_5</name>
    <name evidence="6" type="ORF">MSP8886_03430</name>
</gene>
<reference evidence="6 7" key="1">
    <citation type="submission" date="2016-06" db="EMBL/GenBank/DDBJ databases">
        <authorList>
            <person name="Kjaerup R.B."/>
            <person name="Dalgaard T.S."/>
            <person name="Juul-Madsen H.R."/>
        </authorList>
    </citation>
    <scope>NUCLEOTIDE SEQUENCE [LARGE SCALE GENOMIC DNA]</scope>
    <source>
        <strain evidence="6 7">CECT 8886</strain>
    </source>
</reference>
<dbReference type="SUPFAM" id="SSF55073">
    <property type="entry name" value="Nucleotide cyclase"/>
    <property type="match status" value="1"/>
</dbReference>
<dbReference type="EMBL" id="FLOB01000010">
    <property type="protein sequence ID" value="SBS35625.1"/>
    <property type="molecule type" value="Genomic_DNA"/>
</dbReference>
<dbReference type="GO" id="GO:0052621">
    <property type="term" value="F:diguanylate cyclase activity"/>
    <property type="evidence" value="ECO:0007669"/>
    <property type="project" value="UniProtKB-EC"/>
</dbReference>
<dbReference type="InterPro" id="IPR003018">
    <property type="entry name" value="GAF"/>
</dbReference>
<dbReference type="InterPro" id="IPR050469">
    <property type="entry name" value="Diguanylate_Cyclase"/>
</dbReference>
<dbReference type="Gene3D" id="3.30.450.20">
    <property type="entry name" value="PAS domain"/>
    <property type="match status" value="1"/>
</dbReference>
<dbReference type="SMART" id="SM00267">
    <property type="entry name" value="GGDEF"/>
    <property type="match status" value="1"/>
</dbReference>